<sequence>MAMPTRMTHISILTNMLFFLGMTQIIQNPS</sequence>
<dbReference type="AlphaFoldDB" id="G0L2B2"/>
<feature type="transmembrane region" description="Helical" evidence="1">
    <location>
        <begin position="7"/>
        <end position="26"/>
    </location>
</feature>
<dbReference type="Proteomes" id="UP000008898">
    <property type="component" value="Chromosome"/>
</dbReference>
<reference evidence="3" key="1">
    <citation type="submission" date="2009-07" db="EMBL/GenBank/DDBJ databases">
        <title>Complete genome sequence of Zobellia galactanivorans Dsij.</title>
        <authorList>
            <consortium name="Genoscope - CEA"/>
        </authorList>
    </citation>
    <scope>NUCLEOTIDE SEQUENCE [LARGE SCALE GENOMIC DNA]</scope>
    <source>
        <strain evidence="3">DSM 12802 / CCUG 47099 / CIP 106680 / NCIMB 13871 / Dsij</strain>
    </source>
</reference>
<proteinExistence type="predicted"/>
<organism evidence="2 3">
    <name type="scientific">Zobellia galactanivorans (strain DSM 12802 / CCUG 47099 / CIP 106680 / NCIMB 13871 / Dsij)</name>
    <dbReference type="NCBI Taxonomy" id="63186"/>
    <lineage>
        <taxon>Bacteria</taxon>
        <taxon>Pseudomonadati</taxon>
        <taxon>Bacteroidota</taxon>
        <taxon>Flavobacteriia</taxon>
        <taxon>Flavobacteriales</taxon>
        <taxon>Flavobacteriaceae</taxon>
        <taxon>Zobellia</taxon>
    </lineage>
</organism>
<name>G0L2B2_ZOBGA</name>
<accession>G0L2B2</accession>
<dbReference type="HOGENOM" id="CLU_3406237_0_0_10"/>
<dbReference type="EMBL" id="FP476056">
    <property type="protein sequence ID" value="CAZ98022.1"/>
    <property type="molecule type" value="Genomic_DNA"/>
</dbReference>
<gene>
    <name evidence="2" type="ordered locus">zobellia_3884</name>
</gene>
<protein>
    <submittedName>
        <fullName evidence="2">Putative membrane protein</fullName>
    </submittedName>
</protein>
<keyword evidence="3" id="KW-1185">Reference proteome</keyword>
<reference evidence="2 3" key="2">
    <citation type="journal article" date="2012" name="Environ. Microbiol.">
        <title>Characterization of the first alginolytic operons in a marine bacterium: from their emergence in marine Flavobacteriia to their independent transfers to marine Proteobacteria and human gut Bacteroides.</title>
        <authorList>
            <person name="Thomas F."/>
            <person name="Barbeyron T."/>
            <person name="Tonon T."/>
            <person name="Genicot S."/>
            <person name="Czjzek M."/>
            <person name="Michel G."/>
        </authorList>
    </citation>
    <scope>NUCLEOTIDE SEQUENCE [LARGE SCALE GENOMIC DNA]</scope>
    <source>
        <strain evidence="3">DSM 12802 / CCUG 47099 / CIP 106680 / NCIMB 13871 / Dsij</strain>
    </source>
</reference>
<dbReference type="KEGG" id="zga:ZOBELLIA_3884"/>
<dbReference type="STRING" id="63186.ZOBELLIA_3884"/>
<keyword evidence="1" id="KW-1133">Transmembrane helix</keyword>
<evidence type="ECO:0000256" key="1">
    <source>
        <dbReference type="SAM" id="Phobius"/>
    </source>
</evidence>
<evidence type="ECO:0000313" key="3">
    <source>
        <dbReference type="Proteomes" id="UP000008898"/>
    </source>
</evidence>
<evidence type="ECO:0000313" key="2">
    <source>
        <dbReference type="EMBL" id="CAZ98022.1"/>
    </source>
</evidence>
<keyword evidence="1" id="KW-0472">Membrane</keyword>
<keyword evidence="1" id="KW-0812">Transmembrane</keyword>